<feature type="region of interest" description="Disordered" evidence="1">
    <location>
        <begin position="1"/>
        <end position="32"/>
    </location>
</feature>
<dbReference type="AlphaFoldDB" id="A0A371I7X8"/>
<feature type="compositionally biased region" description="Basic and acidic residues" evidence="1">
    <location>
        <begin position="8"/>
        <end position="29"/>
    </location>
</feature>
<feature type="non-terminal residue" evidence="2">
    <location>
        <position position="1"/>
    </location>
</feature>
<evidence type="ECO:0000313" key="3">
    <source>
        <dbReference type="Proteomes" id="UP000257109"/>
    </source>
</evidence>
<protein>
    <submittedName>
        <fullName evidence="2">Uncharacterized protein</fullName>
    </submittedName>
</protein>
<sequence>MTTQQLEPTRETNARDARSAKVTNRHSEPMHLTPMAPHVRQHSFIGGIMETSLLKGYRGMHLDKYDSTIDLGEYLANCITQLLANSIDSFKTLKKRFNTQYSTRQPHHHFYGAGQLVFFDILCKLPPKDMDDQRIRASNYIQMEEMAEFCDSVHIGQFAPYNHKDHVHLGQMNGKKGKSERLTQVPKYQVFTPQHKPSTLFEEACSVDLITLPLQHWLAHGANKTNYYRYHKNYDHTTEG</sequence>
<proteinExistence type="predicted"/>
<dbReference type="EMBL" id="QJKJ01000726">
    <property type="protein sequence ID" value="RDY11034.1"/>
    <property type="molecule type" value="Genomic_DNA"/>
</dbReference>
<dbReference type="OrthoDB" id="1837498at2759"/>
<comment type="caution">
    <text evidence="2">The sequence shown here is derived from an EMBL/GenBank/DDBJ whole genome shotgun (WGS) entry which is preliminary data.</text>
</comment>
<evidence type="ECO:0000256" key="1">
    <source>
        <dbReference type="SAM" id="MobiDB-lite"/>
    </source>
</evidence>
<dbReference type="Proteomes" id="UP000257109">
    <property type="component" value="Unassembled WGS sequence"/>
</dbReference>
<keyword evidence="3" id="KW-1185">Reference proteome</keyword>
<accession>A0A371I7X8</accession>
<gene>
    <name evidence="2" type="ORF">CR513_04356</name>
</gene>
<organism evidence="2 3">
    <name type="scientific">Mucuna pruriens</name>
    <name type="common">Velvet bean</name>
    <name type="synonym">Dolichos pruriens</name>
    <dbReference type="NCBI Taxonomy" id="157652"/>
    <lineage>
        <taxon>Eukaryota</taxon>
        <taxon>Viridiplantae</taxon>
        <taxon>Streptophyta</taxon>
        <taxon>Embryophyta</taxon>
        <taxon>Tracheophyta</taxon>
        <taxon>Spermatophyta</taxon>
        <taxon>Magnoliopsida</taxon>
        <taxon>eudicotyledons</taxon>
        <taxon>Gunneridae</taxon>
        <taxon>Pentapetalae</taxon>
        <taxon>rosids</taxon>
        <taxon>fabids</taxon>
        <taxon>Fabales</taxon>
        <taxon>Fabaceae</taxon>
        <taxon>Papilionoideae</taxon>
        <taxon>50 kb inversion clade</taxon>
        <taxon>NPAAA clade</taxon>
        <taxon>indigoferoid/millettioid clade</taxon>
        <taxon>Phaseoleae</taxon>
        <taxon>Mucuna</taxon>
    </lineage>
</organism>
<reference evidence="2" key="1">
    <citation type="submission" date="2018-05" db="EMBL/GenBank/DDBJ databases">
        <title>Draft genome of Mucuna pruriens seed.</title>
        <authorList>
            <person name="Nnadi N.E."/>
            <person name="Vos R."/>
            <person name="Hasami M.H."/>
            <person name="Devisetty U.K."/>
            <person name="Aguiy J.C."/>
        </authorList>
    </citation>
    <scope>NUCLEOTIDE SEQUENCE [LARGE SCALE GENOMIC DNA]</scope>
    <source>
        <strain evidence="2">JCA_2017</strain>
    </source>
</reference>
<name>A0A371I7X8_MUCPR</name>
<evidence type="ECO:0000313" key="2">
    <source>
        <dbReference type="EMBL" id="RDY11034.1"/>
    </source>
</evidence>